<evidence type="ECO:0000313" key="4">
    <source>
        <dbReference type="Proteomes" id="UP000230233"/>
    </source>
</evidence>
<name>A0A2G5VPY1_9PELO</name>
<protein>
    <recommendedName>
        <fullName evidence="5">Domain of unknown function WSN domain-containing protein</fullName>
    </recommendedName>
</protein>
<evidence type="ECO:0008006" key="5">
    <source>
        <dbReference type="Google" id="ProtNLM"/>
    </source>
</evidence>
<keyword evidence="4" id="KW-1185">Reference proteome</keyword>
<feature type="chain" id="PRO_5013667255" description="Domain of unknown function WSN domain-containing protein" evidence="2">
    <location>
        <begin position="25"/>
        <end position="583"/>
    </location>
</feature>
<comment type="caution">
    <text evidence="3">The sequence shown here is derived from an EMBL/GenBank/DDBJ whole genome shotgun (WGS) entry which is preliminary data.</text>
</comment>
<organism evidence="3 4">
    <name type="scientific">Caenorhabditis nigoni</name>
    <dbReference type="NCBI Taxonomy" id="1611254"/>
    <lineage>
        <taxon>Eukaryota</taxon>
        <taxon>Metazoa</taxon>
        <taxon>Ecdysozoa</taxon>
        <taxon>Nematoda</taxon>
        <taxon>Chromadorea</taxon>
        <taxon>Rhabditida</taxon>
        <taxon>Rhabditina</taxon>
        <taxon>Rhabditomorpha</taxon>
        <taxon>Rhabditoidea</taxon>
        <taxon>Rhabditidae</taxon>
        <taxon>Peloderinae</taxon>
        <taxon>Caenorhabditis</taxon>
    </lineage>
</organism>
<dbReference type="AlphaFoldDB" id="A0A2G5VPY1"/>
<evidence type="ECO:0000313" key="3">
    <source>
        <dbReference type="EMBL" id="PIC53636.1"/>
    </source>
</evidence>
<evidence type="ECO:0000256" key="2">
    <source>
        <dbReference type="SAM" id="SignalP"/>
    </source>
</evidence>
<feature type="transmembrane region" description="Helical" evidence="1">
    <location>
        <begin position="544"/>
        <end position="570"/>
    </location>
</feature>
<keyword evidence="1" id="KW-0812">Transmembrane</keyword>
<sequence length="583" mass="68446">MQFWNSWIFINLFVEFLIFPGINGQETAKPPDLEILQSISSAIIFQRNAISSTQKIQEFISGIFGFSISEFLVEDLAGNLKNLEIFKNLIEESRGVTDFEKLISGTKVLINLKKFERFWRPEIPKNWDFFQELDFKDVLETFLNIKGYSSDKKSKISKIRKFLKIDFSRLHYDAQNMDIYTKIALDYCNYSTYVQENLQNILEDAKRTSVALQQVSVKKSDLKSFENYLSFPNLPGSSGNFQKNLLEFNDSSPLILGLKPIENFLNQTIKFAQKWAGFELSQNLETIDMTQKMEDWILEFSRKMKSVEFVKSIFSKELKCANILKPIRFFNISELAGISNFTIHRYQKINIISEFIENLKSTENYWKILEILKNSEDVDKIWEEIQKLDRGTLEKITEKSKKELDNLPDDPPKSTVNLEGIFENTGILEFLKCAERSSLEAILEILEILKEVSNLKSRIPEFKHPIDYIHGLADFQKNIKSFIKETFEAEQSLETRRIREFEGFKNLEAIFEEKEKLEEAILGFLEIEKQKLNRPSSETLPSPWYSFIIFYSWEFSLIFTIISIGIIDFFNQKYEFIRTEWFS</sequence>
<accession>A0A2G5VPY1</accession>
<gene>
    <name evidence="3" type="primary">Cnig_chr_I.g3261</name>
    <name evidence="3" type="ORF">B9Z55_003261</name>
</gene>
<dbReference type="EMBL" id="PDUG01000001">
    <property type="protein sequence ID" value="PIC53636.1"/>
    <property type="molecule type" value="Genomic_DNA"/>
</dbReference>
<keyword evidence="2" id="KW-0732">Signal</keyword>
<keyword evidence="1" id="KW-0472">Membrane</keyword>
<evidence type="ECO:0000256" key="1">
    <source>
        <dbReference type="SAM" id="Phobius"/>
    </source>
</evidence>
<dbReference type="Proteomes" id="UP000230233">
    <property type="component" value="Chromosome I"/>
</dbReference>
<reference evidence="4" key="1">
    <citation type="submission" date="2017-10" db="EMBL/GenBank/DDBJ databases">
        <title>Rapid genome shrinkage in a self-fertile nematode reveals novel sperm competition proteins.</title>
        <authorList>
            <person name="Yin D."/>
            <person name="Schwarz E.M."/>
            <person name="Thomas C.G."/>
            <person name="Felde R.L."/>
            <person name="Korf I.F."/>
            <person name="Cutter A.D."/>
            <person name="Schartner C.M."/>
            <person name="Ralston E.J."/>
            <person name="Meyer B.J."/>
            <person name="Haag E.S."/>
        </authorList>
    </citation>
    <scope>NUCLEOTIDE SEQUENCE [LARGE SCALE GENOMIC DNA]</scope>
    <source>
        <strain evidence="4">JU1422</strain>
    </source>
</reference>
<proteinExistence type="predicted"/>
<feature type="signal peptide" evidence="2">
    <location>
        <begin position="1"/>
        <end position="24"/>
    </location>
</feature>
<keyword evidence="1" id="KW-1133">Transmembrane helix</keyword>